<proteinExistence type="predicted"/>
<dbReference type="KEGG" id="pfj:MYCFIDRAFT_174335"/>
<dbReference type="InterPro" id="IPR036852">
    <property type="entry name" value="Peptidase_S8/S53_dom_sf"/>
</dbReference>
<name>M3AE30_PSEFD</name>
<sequence>MTALSQNEAVRGICVVTAYLPFELFMHDLRSAIIGALSGHGSSETSPNSLDSQLLDPLKQAYRAKFCWRWTTAQMLNGRCTQDLRSSLPIPSAILGKKAPNDGSFSNTTSGLNTGIYNKAGRGVNSLKPNSFLLMWQMALTSTSSSKAIWLKHMHIPSSSNLVFASRHGQSAAAGLWQRPSCFVNAVLYEHTEIFHDIKNGSNPGCRTEAFPALSGWDLSTGLGKGERPPRRGFLLMKVRLHASYFNPSPFLSIRQSTPDTACGMSLKEWQPHEAQRIIPIITYMCLSNLGLYQPRSLNPTYYGFAERDTALFEDEILTYPGATDTAIAILAT</sequence>
<dbReference type="EMBL" id="KB446558">
    <property type="protein sequence ID" value="EME82796.1"/>
    <property type="molecule type" value="Genomic_DNA"/>
</dbReference>
<dbReference type="Gene3D" id="3.40.50.200">
    <property type="entry name" value="Peptidase S8/S53 domain"/>
    <property type="match status" value="1"/>
</dbReference>
<dbReference type="GO" id="GO:0006508">
    <property type="term" value="P:proteolysis"/>
    <property type="evidence" value="ECO:0007669"/>
    <property type="project" value="InterPro"/>
</dbReference>
<evidence type="ECO:0000313" key="1">
    <source>
        <dbReference type="EMBL" id="EME82796.1"/>
    </source>
</evidence>
<dbReference type="Proteomes" id="UP000016932">
    <property type="component" value="Unassembled WGS sequence"/>
</dbReference>
<organism evidence="1 2">
    <name type="scientific">Pseudocercospora fijiensis (strain CIRAD86)</name>
    <name type="common">Black leaf streak disease fungus</name>
    <name type="synonym">Mycosphaerella fijiensis</name>
    <dbReference type="NCBI Taxonomy" id="383855"/>
    <lineage>
        <taxon>Eukaryota</taxon>
        <taxon>Fungi</taxon>
        <taxon>Dikarya</taxon>
        <taxon>Ascomycota</taxon>
        <taxon>Pezizomycotina</taxon>
        <taxon>Dothideomycetes</taxon>
        <taxon>Dothideomycetidae</taxon>
        <taxon>Mycosphaerellales</taxon>
        <taxon>Mycosphaerellaceae</taxon>
        <taxon>Pseudocercospora</taxon>
    </lineage>
</organism>
<dbReference type="OrthoDB" id="409122at2759"/>
<dbReference type="HOGENOM" id="CLU_834523_0_0_1"/>
<evidence type="ECO:0000313" key="2">
    <source>
        <dbReference type="Proteomes" id="UP000016932"/>
    </source>
</evidence>
<dbReference type="VEuPathDB" id="FungiDB:MYCFIDRAFT_174335"/>
<protein>
    <submittedName>
        <fullName evidence="1">Uncharacterized protein</fullName>
    </submittedName>
</protein>
<dbReference type="GeneID" id="19333166"/>
<gene>
    <name evidence="1" type="ORF">MYCFIDRAFT_174335</name>
</gene>
<reference evidence="1 2" key="1">
    <citation type="journal article" date="2012" name="PLoS Pathog.">
        <title>Diverse lifestyles and strategies of plant pathogenesis encoded in the genomes of eighteen Dothideomycetes fungi.</title>
        <authorList>
            <person name="Ohm R.A."/>
            <person name="Feau N."/>
            <person name="Henrissat B."/>
            <person name="Schoch C.L."/>
            <person name="Horwitz B.A."/>
            <person name="Barry K.W."/>
            <person name="Condon B.J."/>
            <person name="Copeland A.C."/>
            <person name="Dhillon B."/>
            <person name="Glaser F."/>
            <person name="Hesse C.N."/>
            <person name="Kosti I."/>
            <person name="LaButti K."/>
            <person name="Lindquist E.A."/>
            <person name="Lucas S."/>
            <person name="Salamov A.A."/>
            <person name="Bradshaw R.E."/>
            <person name="Ciuffetti L."/>
            <person name="Hamelin R.C."/>
            <person name="Kema G.H.J."/>
            <person name="Lawrence C."/>
            <person name="Scott J.A."/>
            <person name="Spatafora J.W."/>
            <person name="Turgeon B.G."/>
            <person name="de Wit P.J.G.M."/>
            <person name="Zhong S."/>
            <person name="Goodwin S.B."/>
            <person name="Grigoriev I.V."/>
        </authorList>
    </citation>
    <scope>NUCLEOTIDE SEQUENCE [LARGE SCALE GENOMIC DNA]</scope>
    <source>
        <strain evidence="1 2">CIRAD86</strain>
    </source>
</reference>
<dbReference type="AlphaFoldDB" id="M3AE30"/>
<dbReference type="GO" id="GO:0004252">
    <property type="term" value="F:serine-type endopeptidase activity"/>
    <property type="evidence" value="ECO:0007669"/>
    <property type="project" value="InterPro"/>
</dbReference>
<keyword evidence="2" id="KW-1185">Reference proteome</keyword>
<dbReference type="RefSeq" id="XP_007926216.1">
    <property type="nucleotide sequence ID" value="XM_007928025.1"/>
</dbReference>
<accession>M3AE30</accession>